<dbReference type="OrthoDB" id="1495368at2"/>
<protein>
    <recommendedName>
        <fullName evidence="3">DUF3768 domain-containing protein</fullName>
    </recommendedName>
</protein>
<evidence type="ECO:0008006" key="3">
    <source>
        <dbReference type="Google" id="ProtNLM"/>
    </source>
</evidence>
<evidence type="ECO:0000313" key="1">
    <source>
        <dbReference type="EMBL" id="KEJ94020.1"/>
    </source>
</evidence>
<evidence type="ECO:0000313" key="2">
    <source>
        <dbReference type="Proteomes" id="UP000027746"/>
    </source>
</evidence>
<dbReference type="RefSeq" id="WP_009804228.1">
    <property type="nucleotide sequence ID" value="NZ_FQVP01000014.1"/>
</dbReference>
<keyword evidence="2" id="KW-1185">Reference proteome</keyword>
<dbReference type="EMBL" id="JAMD01000020">
    <property type="protein sequence ID" value="KEJ94020.1"/>
    <property type="molecule type" value="Genomic_DNA"/>
</dbReference>
<accession>A0A073IWT2</accession>
<gene>
    <name evidence="1" type="ORF">SUH3_11675</name>
</gene>
<dbReference type="AlphaFoldDB" id="A0A073IWT2"/>
<proteinExistence type="predicted"/>
<dbReference type="Proteomes" id="UP000027746">
    <property type="component" value="Unassembled WGS sequence"/>
</dbReference>
<dbReference type="InterPro" id="IPR022243">
    <property type="entry name" value="DUF3768"/>
</dbReference>
<organism evidence="1 2">
    <name type="scientific">Pseudosulfitobacter pseudonitzschiae</name>
    <dbReference type="NCBI Taxonomy" id="1402135"/>
    <lineage>
        <taxon>Bacteria</taxon>
        <taxon>Pseudomonadati</taxon>
        <taxon>Pseudomonadota</taxon>
        <taxon>Alphaproteobacteria</taxon>
        <taxon>Rhodobacterales</taxon>
        <taxon>Roseobacteraceae</taxon>
        <taxon>Pseudosulfitobacter</taxon>
    </lineage>
</organism>
<name>A0A073IWT2_9RHOB</name>
<comment type="caution">
    <text evidence="1">The sequence shown here is derived from an EMBL/GenBank/DDBJ whole genome shotgun (WGS) entry which is preliminary data.</text>
</comment>
<reference evidence="1 2" key="1">
    <citation type="submission" date="2014-01" db="EMBL/GenBank/DDBJ databases">
        <title>Sulfitobacter sp. H3 (MCCC 1A00686) Genome Sequencing.</title>
        <authorList>
            <person name="Lai Q."/>
            <person name="Hong Z."/>
        </authorList>
    </citation>
    <scope>NUCLEOTIDE SEQUENCE [LARGE SCALE GENOMIC DNA]</scope>
    <source>
        <strain evidence="1 2">H3</strain>
    </source>
</reference>
<dbReference type="Pfam" id="PF12599">
    <property type="entry name" value="DUF3768"/>
    <property type="match status" value="1"/>
</dbReference>
<sequence>MTTTLDLDPVKEAALVASQNDAFRRSILGNILVTDAPQGQFVMTRGVAALGPDAQLALTRSVASFDAFNADSDPQGWHEMGVIDLDGTKVWFKIDLYDVDYTYGSPEPSDPDQTRRVLTLLLPSEY</sequence>